<evidence type="ECO:0000313" key="6">
    <source>
        <dbReference type="Proteomes" id="UP000007110"/>
    </source>
</evidence>
<dbReference type="InterPro" id="IPR035914">
    <property type="entry name" value="Sperma_CUB_dom_sf"/>
</dbReference>
<dbReference type="OMA" id="RFHIWIN"/>
<evidence type="ECO:0000259" key="4">
    <source>
        <dbReference type="PROSITE" id="PS01180"/>
    </source>
</evidence>
<evidence type="ECO:0000256" key="2">
    <source>
        <dbReference type="PROSITE-ProRule" id="PRU00059"/>
    </source>
</evidence>
<reference evidence="6" key="1">
    <citation type="submission" date="2015-02" db="EMBL/GenBank/DDBJ databases">
        <title>Genome sequencing for Strongylocentrotus purpuratus.</title>
        <authorList>
            <person name="Murali S."/>
            <person name="Liu Y."/>
            <person name="Vee V."/>
            <person name="English A."/>
            <person name="Wang M."/>
            <person name="Skinner E."/>
            <person name="Han Y."/>
            <person name="Muzny D.M."/>
            <person name="Worley K.C."/>
            <person name="Gibbs R.A."/>
        </authorList>
    </citation>
    <scope>NUCLEOTIDE SEQUENCE</scope>
</reference>
<dbReference type="KEGG" id="spu:115929842"/>
<evidence type="ECO:0000256" key="1">
    <source>
        <dbReference type="ARBA" id="ARBA00023157"/>
    </source>
</evidence>
<keyword evidence="3" id="KW-0732">Signal</keyword>
<feature type="chain" id="PRO_5029687029" description="CUB domain-containing protein" evidence="3">
    <location>
        <begin position="26"/>
        <end position="187"/>
    </location>
</feature>
<evidence type="ECO:0000256" key="3">
    <source>
        <dbReference type="SAM" id="SignalP"/>
    </source>
</evidence>
<proteinExistence type="predicted"/>
<dbReference type="Gene3D" id="2.60.120.290">
    <property type="entry name" value="Spermadhesin, CUB domain"/>
    <property type="match status" value="1"/>
</dbReference>
<dbReference type="Proteomes" id="UP000007110">
    <property type="component" value="Unassembled WGS sequence"/>
</dbReference>
<dbReference type="AlphaFoldDB" id="A0A7M7PRH8"/>
<dbReference type="EnsemblMetazoa" id="XM_030999882">
    <property type="protein sequence ID" value="XP_030855742"/>
    <property type="gene ID" value="LOC115929842"/>
</dbReference>
<evidence type="ECO:0000313" key="5">
    <source>
        <dbReference type="EnsemblMetazoa" id="XP_030855742"/>
    </source>
</evidence>
<dbReference type="InParanoid" id="A0A7M7PRH8"/>
<feature type="signal peptide" evidence="3">
    <location>
        <begin position="1"/>
        <end position="25"/>
    </location>
</feature>
<dbReference type="GeneID" id="115929842"/>
<dbReference type="Pfam" id="PF00431">
    <property type="entry name" value="CUB"/>
    <property type="match status" value="1"/>
</dbReference>
<name>A0A7M7PRH8_STRPU</name>
<dbReference type="OrthoDB" id="10301872at2759"/>
<dbReference type="SUPFAM" id="SSF49854">
    <property type="entry name" value="Spermadhesin, CUB domain"/>
    <property type="match status" value="1"/>
</dbReference>
<dbReference type="InterPro" id="IPR000859">
    <property type="entry name" value="CUB_dom"/>
</dbReference>
<comment type="caution">
    <text evidence="2">Lacks conserved residue(s) required for the propagation of feature annotation.</text>
</comment>
<organism evidence="5 6">
    <name type="scientific">Strongylocentrotus purpuratus</name>
    <name type="common">Purple sea urchin</name>
    <dbReference type="NCBI Taxonomy" id="7668"/>
    <lineage>
        <taxon>Eukaryota</taxon>
        <taxon>Metazoa</taxon>
        <taxon>Echinodermata</taxon>
        <taxon>Eleutherozoa</taxon>
        <taxon>Echinozoa</taxon>
        <taxon>Echinoidea</taxon>
        <taxon>Euechinoidea</taxon>
        <taxon>Echinacea</taxon>
        <taxon>Camarodonta</taxon>
        <taxon>Echinidea</taxon>
        <taxon>Strongylocentrotidae</taxon>
        <taxon>Strongylocentrotus</taxon>
    </lineage>
</organism>
<dbReference type="CDD" id="cd00041">
    <property type="entry name" value="CUB"/>
    <property type="match status" value="1"/>
</dbReference>
<protein>
    <recommendedName>
        <fullName evidence="4">CUB domain-containing protein</fullName>
    </recommendedName>
</protein>
<keyword evidence="1" id="KW-1015">Disulfide bond</keyword>
<keyword evidence="6" id="KW-1185">Reference proteome</keyword>
<accession>A0A7M7PRH8</accession>
<dbReference type="PROSITE" id="PS01180">
    <property type="entry name" value="CUB"/>
    <property type="match status" value="1"/>
</dbReference>
<sequence>MLRPVHHTLFMTEVLSWSLTILVLASQQPQQSDMTSSHRFHIWINGSHNAKESRDGTFVSPGFPTTHFSLATTYNFHLTHRSKHGHVKLNFTDFFLMPLDNSAQCGSLLSDYVKIMDGTSVTRHCSHLRPQPYISSSHELTLEYYYTPSTGSFLHHSLLRVGYQFLSRAEAMIEWDNLIRGYYGKSY</sequence>
<dbReference type="RefSeq" id="XP_030855742.1">
    <property type="nucleotide sequence ID" value="XM_030999882.1"/>
</dbReference>
<reference evidence="5" key="2">
    <citation type="submission" date="2021-01" db="UniProtKB">
        <authorList>
            <consortium name="EnsemblMetazoa"/>
        </authorList>
    </citation>
    <scope>IDENTIFICATION</scope>
</reference>
<feature type="domain" description="CUB" evidence="4">
    <location>
        <begin position="45"/>
        <end position="170"/>
    </location>
</feature>